<comment type="caution">
    <text evidence="1">The sequence shown here is derived from an EMBL/GenBank/DDBJ whole genome shotgun (WGS) entry which is preliminary data.</text>
</comment>
<dbReference type="EMBL" id="WTXG01000054">
    <property type="protein sequence ID" value="KAI0295867.1"/>
    <property type="molecule type" value="Genomic_DNA"/>
</dbReference>
<sequence>MFPLPMLATTPVNLDTLDSRHAFRYHLAFMKNTILRALNNIYAQAREFQSGDARLAAFLEYIAGFCDILVLHIRMDACLFQAPVITDIALEKLLGEGCVQDMRKVVHGAKRLKKLARKYTRHTRDYDGREIIAHLSFGEEFSARSWAQMHTIDPKRLEDACSEAEMRDGLRQFIECYVHESDVAFLVPFIHSHHDNETSLYWPTVSPEGRIMLPCLAKTYARSWELAPFDISTGRRRRYREHKTPPVNVQF</sequence>
<proteinExistence type="predicted"/>
<evidence type="ECO:0000313" key="1">
    <source>
        <dbReference type="EMBL" id="KAI0295867.1"/>
    </source>
</evidence>
<gene>
    <name evidence="1" type="ORF">B0F90DRAFT_1136260</name>
</gene>
<dbReference type="AlphaFoldDB" id="A0AAD4M193"/>
<keyword evidence="2" id="KW-1185">Reference proteome</keyword>
<accession>A0AAD4M193</accession>
<evidence type="ECO:0000313" key="2">
    <source>
        <dbReference type="Proteomes" id="UP001203297"/>
    </source>
</evidence>
<name>A0AAD4M193_9AGAM</name>
<evidence type="ECO:0008006" key="3">
    <source>
        <dbReference type="Google" id="ProtNLM"/>
    </source>
</evidence>
<protein>
    <recommendedName>
        <fullName evidence="3">Hemerythrin-like domain-containing protein</fullName>
    </recommendedName>
</protein>
<reference evidence="1" key="1">
    <citation type="journal article" date="2022" name="New Phytol.">
        <title>Evolutionary transition to the ectomycorrhizal habit in the genomes of a hyperdiverse lineage of mushroom-forming fungi.</title>
        <authorList>
            <person name="Looney B."/>
            <person name="Miyauchi S."/>
            <person name="Morin E."/>
            <person name="Drula E."/>
            <person name="Courty P.E."/>
            <person name="Kohler A."/>
            <person name="Kuo A."/>
            <person name="LaButti K."/>
            <person name="Pangilinan J."/>
            <person name="Lipzen A."/>
            <person name="Riley R."/>
            <person name="Andreopoulos W."/>
            <person name="He G."/>
            <person name="Johnson J."/>
            <person name="Nolan M."/>
            <person name="Tritt A."/>
            <person name="Barry K.W."/>
            <person name="Grigoriev I.V."/>
            <person name="Nagy L.G."/>
            <person name="Hibbett D."/>
            <person name="Henrissat B."/>
            <person name="Matheny P.B."/>
            <person name="Labbe J."/>
            <person name="Martin F.M."/>
        </authorList>
    </citation>
    <scope>NUCLEOTIDE SEQUENCE</scope>
    <source>
        <strain evidence="1">BPL690</strain>
    </source>
</reference>
<organism evidence="1 2">
    <name type="scientific">Multifurca ochricompacta</name>
    <dbReference type="NCBI Taxonomy" id="376703"/>
    <lineage>
        <taxon>Eukaryota</taxon>
        <taxon>Fungi</taxon>
        <taxon>Dikarya</taxon>
        <taxon>Basidiomycota</taxon>
        <taxon>Agaricomycotina</taxon>
        <taxon>Agaricomycetes</taxon>
        <taxon>Russulales</taxon>
        <taxon>Russulaceae</taxon>
        <taxon>Multifurca</taxon>
    </lineage>
</organism>
<dbReference type="Proteomes" id="UP001203297">
    <property type="component" value="Unassembled WGS sequence"/>
</dbReference>